<proteinExistence type="predicted"/>
<dbReference type="EMBL" id="PYAL01000001">
    <property type="protein sequence ID" value="RXN92588.1"/>
    <property type="molecule type" value="Genomic_DNA"/>
</dbReference>
<dbReference type="CDD" id="cd02440">
    <property type="entry name" value="AdoMet_MTases"/>
    <property type="match status" value="1"/>
</dbReference>
<dbReference type="OrthoDB" id="9791837at2"/>
<organism evidence="1 2">
    <name type="scientific">Achromobacter aloeverae</name>
    <dbReference type="NCBI Taxonomy" id="1750518"/>
    <lineage>
        <taxon>Bacteria</taxon>
        <taxon>Pseudomonadati</taxon>
        <taxon>Pseudomonadota</taxon>
        <taxon>Betaproteobacteria</taxon>
        <taxon>Burkholderiales</taxon>
        <taxon>Alcaligenaceae</taxon>
        <taxon>Achromobacter</taxon>
    </lineage>
</organism>
<protein>
    <submittedName>
        <fullName evidence="1">Methyltransferase</fullName>
    </submittedName>
</protein>
<dbReference type="InterPro" id="IPR029063">
    <property type="entry name" value="SAM-dependent_MTases_sf"/>
</dbReference>
<dbReference type="GO" id="GO:0032259">
    <property type="term" value="P:methylation"/>
    <property type="evidence" value="ECO:0007669"/>
    <property type="project" value="UniProtKB-KW"/>
</dbReference>
<keyword evidence="2" id="KW-1185">Reference proteome</keyword>
<reference evidence="1 2" key="1">
    <citation type="journal article" date="2017" name="Int. J. Syst. Evol. Microbiol.">
        <title>Achromobacter aloeverae sp. nov., isolated from the root of Aloe vera (L.) Burm.f.</title>
        <authorList>
            <person name="Kuncharoen N."/>
            <person name="Muramatsu Y."/>
            <person name="Shibata C."/>
            <person name="Kamakura Y."/>
            <person name="Nakagawa Y."/>
            <person name="Tanasupawat S."/>
        </authorList>
    </citation>
    <scope>NUCLEOTIDE SEQUENCE [LARGE SCALE GENOMIC DNA]</scope>
    <source>
        <strain evidence="1 2">AVA-1</strain>
    </source>
</reference>
<gene>
    <name evidence="1" type="ORF">C7R54_02190</name>
</gene>
<dbReference type="RefSeq" id="WP_129148549.1">
    <property type="nucleotide sequence ID" value="NZ_JBHSDO010000006.1"/>
</dbReference>
<dbReference type="Gene3D" id="3.40.50.150">
    <property type="entry name" value="Vaccinia Virus protein VP39"/>
    <property type="match status" value="1"/>
</dbReference>
<dbReference type="AlphaFoldDB" id="A0A4Q1HNM4"/>
<dbReference type="PANTHER" id="PTHR43861">
    <property type="entry name" value="TRANS-ACONITATE 2-METHYLTRANSFERASE-RELATED"/>
    <property type="match status" value="1"/>
</dbReference>
<dbReference type="Proteomes" id="UP000290849">
    <property type="component" value="Unassembled WGS sequence"/>
</dbReference>
<dbReference type="GO" id="GO:0008168">
    <property type="term" value="F:methyltransferase activity"/>
    <property type="evidence" value="ECO:0007669"/>
    <property type="project" value="UniProtKB-KW"/>
</dbReference>
<keyword evidence="1" id="KW-0489">Methyltransferase</keyword>
<evidence type="ECO:0000313" key="2">
    <source>
        <dbReference type="Proteomes" id="UP000290849"/>
    </source>
</evidence>
<sequence length="228" mass="26158">MKKIAHYQTLEYDRIVTLMRSYARDRAGLRVLDFGCGLGKFLACFKELGLDVVGVDMNLDYVARAREQGYSAYAPEEFFRRNDAPFDVIFLSHLVEHVAPDDLVGLIPRLCALLGEHGRLVLLTPTPGERFYHDFSHIRPYLPQSIRHAFGNTGMPLSYGEAALIELVDIYFFRDPYRTRGWRSFYVGSGVKRMLTRWLNAAFDGLWRLSGGRIGVQASWLGVYRIKR</sequence>
<evidence type="ECO:0000313" key="1">
    <source>
        <dbReference type="EMBL" id="RXN92588.1"/>
    </source>
</evidence>
<dbReference type="SUPFAM" id="SSF53335">
    <property type="entry name" value="S-adenosyl-L-methionine-dependent methyltransferases"/>
    <property type="match status" value="1"/>
</dbReference>
<keyword evidence="1" id="KW-0808">Transferase</keyword>
<dbReference type="Pfam" id="PF13489">
    <property type="entry name" value="Methyltransf_23"/>
    <property type="match status" value="1"/>
</dbReference>
<name>A0A4Q1HNM4_9BURK</name>
<accession>A0A4Q1HNM4</accession>
<comment type="caution">
    <text evidence="1">The sequence shown here is derived from an EMBL/GenBank/DDBJ whole genome shotgun (WGS) entry which is preliminary data.</text>
</comment>